<dbReference type="EMBL" id="NESP01000001">
    <property type="protein sequence ID" value="PUE60890.1"/>
    <property type="molecule type" value="Genomic_DNA"/>
</dbReference>
<dbReference type="Pfam" id="PF13472">
    <property type="entry name" value="Lipase_GDSL_2"/>
    <property type="match status" value="1"/>
</dbReference>
<evidence type="ECO:0000313" key="4">
    <source>
        <dbReference type="Proteomes" id="UP000251341"/>
    </source>
</evidence>
<evidence type="ECO:0000259" key="2">
    <source>
        <dbReference type="Pfam" id="PF13472"/>
    </source>
</evidence>
<evidence type="ECO:0000256" key="1">
    <source>
        <dbReference type="SAM" id="MobiDB-lite"/>
    </source>
</evidence>
<dbReference type="Proteomes" id="UP000251341">
    <property type="component" value="Unassembled WGS sequence"/>
</dbReference>
<organism evidence="3 4">
    <name type="scientific">Limnohabitans curvus</name>
    <dbReference type="NCBI Taxonomy" id="323423"/>
    <lineage>
        <taxon>Bacteria</taxon>
        <taxon>Pseudomonadati</taxon>
        <taxon>Pseudomonadota</taxon>
        <taxon>Betaproteobacteria</taxon>
        <taxon>Burkholderiales</taxon>
        <taxon>Comamonadaceae</taxon>
        <taxon>Limnohabitans</taxon>
    </lineage>
</organism>
<feature type="region of interest" description="Disordered" evidence="1">
    <location>
        <begin position="1"/>
        <end position="31"/>
    </location>
</feature>
<gene>
    <name evidence="3" type="ORF">B9Z44_13730</name>
</gene>
<dbReference type="SUPFAM" id="SSF52266">
    <property type="entry name" value="SGNH hydrolase"/>
    <property type="match status" value="1"/>
</dbReference>
<dbReference type="PANTHER" id="PTHR30383">
    <property type="entry name" value="THIOESTERASE 1/PROTEASE 1/LYSOPHOSPHOLIPASE L1"/>
    <property type="match status" value="1"/>
</dbReference>
<feature type="domain" description="SGNH hydrolase-type esterase" evidence="2">
    <location>
        <begin position="41"/>
        <end position="204"/>
    </location>
</feature>
<accession>A0A315ESN1</accession>
<dbReference type="PANTHER" id="PTHR30383:SF24">
    <property type="entry name" value="THIOESTERASE 1_PROTEASE 1_LYSOPHOSPHOLIPASE L1"/>
    <property type="match status" value="1"/>
</dbReference>
<sequence>MEGDITSTGPHRRRGQPYPSQVPPPGSAPAPGTVPAATVLVLGDSLSAEYGIPRGKGWVALLADKLQAERPDVRVVNASISGDTTAGGRSRLPAMLDQVRPVQVVIELGGNDALRGLDLNSTQNNLEAMIQACRAVNARVVLVGMQIPPNYGPDYSAKFTVMFANLAKKYRTGLVPFFLKGIADAPDATAQFQPDRIHPKAEAHPRMLANVWPEIKKNL</sequence>
<dbReference type="RefSeq" id="WP_108358880.1">
    <property type="nucleotide sequence ID" value="NZ_NESP01000001.1"/>
</dbReference>
<dbReference type="InterPro" id="IPR036514">
    <property type="entry name" value="SGNH_hydro_sf"/>
</dbReference>
<protein>
    <submittedName>
        <fullName evidence="3">Arylesterase</fullName>
    </submittedName>
</protein>
<comment type="caution">
    <text evidence="3">The sequence shown here is derived from an EMBL/GenBank/DDBJ whole genome shotgun (WGS) entry which is preliminary data.</text>
</comment>
<dbReference type="AlphaFoldDB" id="A0A315ESN1"/>
<dbReference type="InterPro" id="IPR051532">
    <property type="entry name" value="Ester_Hydrolysis_Enzymes"/>
</dbReference>
<dbReference type="GO" id="GO:0004622">
    <property type="term" value="F:phosphatidylcholine lysophospholipase activity"/>
    <property type="evidence" value="ECO:0007669"/>
    <property type="project" value="TreeGrafter"/>
</dbReference>
<proteinExistence type="predicted"/>
<keyword evidence="4" id="KW-1185">Reference proteome</keyword>
<dbReference type="InterPro" id="IPR013830">
    <property type="entry name" value="SGNH_hydro"/>
</dbReference>
<name>A0A315ESN1_9BURK</name>
<reference evidence="3 4" key="1">
    <citation type="submission" date="2017-04" db="EMBL/GenBank/DDBJ databases">
        <title>Unexpected and diverse lifestyles within the genus Limnohabitans.</title>
        <authorList>
            <person name="Kasalicky V."/>
            <person name="Mehrshad M."/>
            <person name="Andrei S.-A."/>
            <person name="Salcher M."/>
            <person name="Kratochvilova H."/>
            <person name="Simek K."/>
            <person name="Ghai R."/>
        </authorList>
    </citation>
    <scope>NUCLEOTIDE SEQUENCE [LARGE SCALE GENOMIC DNA]</scope>
    <source>
        <strain evidence="3 4">MWH-C5</strain>
    </source>
</reference>
<dbReference type="Gene3D" id="3.40.50.1110">
    <property type="entry name" value="SGNH hydrolase"/>
    <property type="match status" value="1"/>
</dbReference>
<dbReference type="CDD" id="cd01822">
    <property type="entry name" value="Lysophospholipase_L1_like"/>
    <property type="match status" value="1"/>
</dbReference>
<evidence type="ECO:0000313" key="3">
    <source>
        <dbReference type="EMBL" id="PUE60890.1"/>
    </source>
</evidence>